<dbReference type="EC" id="4.3.3.7" evidence="4 12"/>
<dbReference type="InterPro" id="IPR013785">
    <property type="entry name" value="Aldolase_TIM"/>
</dbReference>
<evidence type="ECO:0000256" key="9">
    <source>
        <dbReference type="ARBA" id="ARBA00023239"/>
    </source>
</evidence>
<evidence type="ECO:0000256" key="1">
    <source>
        <dbReference type="ARBA" id="ARBA00003294"/>
    </source>
</evidence>
<organism evidence="16 17">
    <name type="scientific">Candidatus Merdivicinus excrementipullorum</name>
    <dbReference type="NCBI Taxonomy" id="2840867"/>
    <lineage>
        <taxon>Bacteria</taxon>
        <taxon>Bacillati</taxon>
        <taxon>Bacillota</taxon>
        <taxon>Clostridia</taxon>
        <taxon>Eubacteriales</taxon>
        <taxon>Oscillospiraceae</taxon>
        <taxon>Oscillospiraceae incertae sedis</taxon>
        <taxon>Candidatus Merdivicinus</taxon>
    </lineage>
</organism>
<evidence type="ECO:0000256" key="8">
    <source>
        <dbReference type="ARBA" id="ARBA00023154"/>
    </source>
</evidence>
<keyword evidence="5 12" id="KW-0963">Cytoplasm</keyword>
<evidence type="ECO:0000256" key="2">
    <source>
        <dbReference type="ARBA" id="ARBA00005120"/>
    </source>
</evidence>
<evidence type="ECO:0000256" key="12">
    <source>
        <dbReference type="HAMAP-Rule" id="MF_00418"/>
    </source>
</evidence>
<dbReference type="SMART" id="SM01130">
    <property type="entry name" value="DHDPS"/>
    <property type="match status" value="1"/>
</dbReference>
<dbReference type="AlphaFoldDB" id="A0A9D1K0D3"/>
<dbReference type="GO" id="GO:0005829">
    <property type="term" value="C:cytosol"/>
    <property type="evidence" value="ECO:0007669"/>
    <property type="project" value="TreeGrafter"/>
</dbReference>
<evidence type="ECO:0000256" key="11">
    <source>
        <dbReference type="ARBA" id="ARBA00047836"/>
    </source>
</evidence>
<evidence type="ECO:0000256" key="7">
    <source>
        <dbReference type="ARBA" id="ARBA00022915"/>
    </source>
</evidence>
<dbReference type="InterPro" id="IPR005263">
    <property type="entry name" value="DapA"/>
</dbReference>
<comment type="pathway">
    <text evidence="2 12">Amino-acid biosynthesis; L-lysine biosynthesis via DAP pathway; (S)-tetrahydrodipicolinate from L-aspartate: step 3/4.</text>
</comment>
<feature type="binding site" evidence="12 15">
    <location>
        <position position="207"/>
    </location>
    <ligand>
        <name>pyruvate</name>
        <dbReference type="ChEBI" id="CHEBI:15361"/>
    </ligand>
</feature>
<evidence type="ECO:0000256" key="4">
    <source>
        <dbReference type="ARBA" id="ARBA00012086"/>
    </source>
</evidence>
<comment type="caution">
    <text evidence="12">Was originally thought to be a dihydrodipicolinate synthase (DHDPS), catalyzing the condensation of (S)-aspartate-beta-semialdehyde [(S)-ASA] and pyruvate to dihydrodipicolinate (DHDP). However, it was shown in E.coli that the product of the enzymatic reaction is not dihydrodipicolinate but in fact (4S)-4-hydroxy-2,3,4,5-tetrahydro-(2S)-dipicolinic acid (HTPA), and that the consecutive dehydration reaction leading to DHDP is not spontaneous but catalyzed by DapB.</text>
</comment>
<evidence type="ECO:0000256" key="10">
    <source>
        <dbReference type="ARBA" id="ARBA00023270"/>
    </source>
</evidence>
<comment type="catalytic activity">
    <reaction evidence="11 12">
        <text>L-aspartate 4-semialdehyde + pyruvate = (2S,4S)-4-hydroxy-2,3,4,5-tetrahydrodipicolinate + H2O + H(+)</text>
        <dbReference type="Rhea" id="RHEA:34171"/>
        <dbReference type="ChEBI" id="CHEBI:15361"/>
        <dbReference type="ChEBI" id="CHEBI:15377"/>
        <dbReference type="ChEBI" id="CHEBI:15378"/>
        <dbReference type="ChEBI" id="CHEBI:67139"/>
        <dbReference type="ChEBI" id="CHEBI:537519"/>
        <dbReference type="EC" id="4.3.3.7"/>
    </reaction>
</comment>
<dbReference type="PANTHER" id="PTHR12128">
    <property type="entry name" value="DIHYDRODIPICOLINATE SYNTHASE"/>
    <property type="match status" value="1"/>
</dbReference>
<evidence type="ECO:0000256" key="5">
    <source>
        <dbReference type="ARBA" id="ARBA00022490"/>
    </source>
</evidence>
<feature type="binding site" evidence="12 15">
    <location>
        <position position="49"/>
    </location>
    <ligand>
        <name>pyruvate</name>
        <dbReference type="ChEBI" id="CHEBI:15361"/>
    </ligand>
</feature>
<dbReference type="SUPFAM" id="SSF51569">
    <property type="entry name" value="Aldolase"/>
    <property type="match status" value="1"/>
</dbReference>
<dbReference type="PIRSF" id="PIRSF001365">
    <property type="entry name" value="DHDPS"/>
    <property type="match status" value="1"/>
</dbReference>
<comment type="subunit">
    <text evidence="12">Homotetramer; dimer of dimers.</text>
</comment>
<dbReference type="InterPro" id="IPR020625">
    <property type="entry name" value="Schiff_base-form_aldolases_AS"/>
</dbReference>
<dbReference type="Pfam" id="PF00701">
    <property type="entry name" value="DHDPS"/>
    <property type="match status" value="1"/>
</dbReference>
<dbReference type="HAMAP" id="MF_00418">
    <property type="entry name" value="DapA"/>
    <property type="match status" value="1"/>
</dbReference>
<protein>
    <recommendedName>
        <fullName evidence="4 12">4-hydroxy-tetrahydrodipicolinate synthase</fullName>
        <shortName evidence="12">HTPA synthase</shortName>
        <ecNumber evidence="4 12">4.3.3.7</ecNumber>
    </recommendedName>
</protein>
<name>A0A9D1K0D3_9FIRM</name>
<reference evidence="16" key="2">
    <citation type="journal article" date="2021" name="PeerJ">
        <title>Extensive microbial diversity within the chicken gut microbiome revealed by metagenomics and culture.</title>
        <authorList>
            <person name="Gilroy R."/>
            <person name="Ravi A."/>
            <person name="Getino M."/>
            <person name="Pursley I."/>
            <person name="Horton D.L."/>
            <person name="Alikhan N.F."/>
            <person name="Baker D."/>
            <person name="Gharbi K."/>
            <person name="Hall N."/>
            <person name="Watson M."/>
            <person name="Adriaenssens E.M."/>
            <person name="Foster-Nyarko E."/>
            <person name="Jarju S."/>
            <person name="Secka A."/>
            <person name="Antonio M."/>
            <person name="Oren A."/>
            <person name="Chaudhuri R.R."/>
            <person name="La Ragione R."/>
            <person name="Hildebrand F."/>
            <person name="Pallen M.J."/>
        </authorList>
    </citation>
    <scope>NUCLEOTIDE SEQUENCE</scope>
    <source>
        <strain evidence="16">CHK199-13235</strain>
    </source>
</reference>
<evidence type="ECO:0000256" key="15">
    <source>
        <dbReference type="PIRSR" id="PIRSR001365-2"/>
    </source>
</evidence>
<evidence type="ECO:0000313" key="16">
    <source>
        <dbReference type="EMBL" id="HIS77195.1"/>
    </source>
</evidence>
<dbReference type="Proteomes" id="UP000824002">
    <property type="component" value="Unassembled WGS sequence"/>
</dbReference>
<evidence type="ECO:0000256" key="3">
    <source>
        <dbReference type="ARBA" id="ARBA00007592"/>
    </source>
</evidence>
<reference evidence="16" key="1">
    <citation type="submission" date="2020-10" db="EMBL/GenBank/DDBJ databases">
        <authorList>
            <person name="Gilroy R."/>
        </authorList>
    </citation>
    <scope>NUCLEOTIDE SEQUENCE</scope>
    <source>
        <strain evidence="16">CHK199-13235</strain>
    </source>
</reference>
<comment type="function">
    <text evidence="1 12">Catalyzes the condensation of (S)-aspartate-beta-semialdehyde [(S)-ASA] and pyruvate to 4-hydroxy-tetrahydrodipicolinate (HTPA).</text>
</comment>
<evidence type="ECO:0000313" key="17">
    <source>
        <dbReference type="Proteomes" id="UP000824002"/>
    </source>
</evidence>
<evidence type="ECO:0000256" key="13">
    <source>
        <dbReference type="PIRNR" id="PIRNR001365"/>
    </source>
</evidence>
<feature type="active site" description="Schiff-base intermediate with substrate" evidence="12 14">
    <location>
        <position position="165"/>
    </location>
</feature>
<keyword evidence="8 12" id="KW-0457">Lysine biosynthesis</keyword>
<keyword evidence="10 12" id="KW-0704">Schiff base</keyword>
<sequence>MKKLIFQGAGIAILTPMFPDGSINWEEFGRLIDWQIENSTDALIVCGTTGESPTLSAEEKVKLFRYAVERVNGRVPVIAGTGSNDTQKAIELSKEAKNAGADALLLVTPYYNKTSQRGLVAHYNAIADAVDLPQIVYHIPSRTGVTIAPKTFQELSKHPNIAAVKEASGNFAAIAQTRYLCGDELAFYSGEDGMIVPLLSLGGKGVISVLSHVVPKAVHDICALYFAGKVQESAAIQLDYMDLVQALFMDVNPIPVKEAVNMMGFAAGPCRMPLYPMAETDREVLAQAMRRHGLIS</sequence>
<dbReference type="EMBL" id="DVJP01000068">
    <property type="protein sequence ID" value="HIS77195.1"/>
    <property type="molecule type" value="Genomic_DNA"/>
</dbReference>
<keyword evidence="6 12" id="KW-0028">Amino-acid biosynthesis</keyword>
<keyword evidence="9 12" id="KW-0456">Lyase</keyword>
<dbReference type="PROSITE" id="PS00665">
    <property type="entry name" value="DHDPS_1"/>
    <property type="match status" value="1"/>
</dbReference>
<dbReference type="PRINTS" id="PR00146">
    <property type="entry name" value="DHPICSNTHASE"/>
</dbReference>
<dbReference type="PANTHER" id="PTHR12128:SF66">
    <property type="entry name" value="4-HYDROXY-2-OXOGLUTARATE ALDOLASE, MITOCHONDRIAL"/>
    <property type="match status" value="1"/>
</dbReference>
<proteinExistence type="inferred from homology"/>
<gene>
    <name evidence="12" type="primary">dapA</name>
    <name evidence="16" type="ORF">IAB51_10390</name>
</gene>
<dbReference type="GO" id="GO:0009089">
    <property type="term" value="P:lysine biosynthetic process via diaminopimelate"/>
    <property type="evidence" value="ECO:0007669"/>
    <property type="project" value="UniProtKB-UniRule"/>
</dbReference>
<dbReference type="PROSITE" id="PS00666">
    <property type="entry name" value="DHDPS_2"/>
    <property type="match status" value="1"/>
</dbReference>
<keyword evidence="7 12" id="KW-0220">Diaminopimelate biosynthesis</keyword>
<feature type="site" description="Part of a proton relay during catalysis" evidence="12">
    <location>
        <position position="111"/>
    </location>
</feature>
<dbReference type="Gene3D" id="3.20.20.70">
    <property type="entry name" value="Aldolase class I"/>
    <property type="match status" value="1"/>
</dbReference>
<dbReference type="CDD" id="cd00950">
    <property type="entry name" value="DHDPS"/>
    <property type="match status" value="1"/>
</dbReference>
<dbReference type="GO" id="GO:0019877">
    <property type="term" value="P:diaminopimelate biosynthetic process"/>
    <property type="evidence" value="ECO:0007669"/>
    <property type="project" value="UniProtKB-UniRule"/>
</dbReference>
<comment type="caution">
    <text evidence="16">The sequence shown here is derived from an EMBL/GenBank/DDBJ whole genome shotgun (WGS) entry which is preliminary data.</text>
</comment>
<comment type="similarity">
    <text evidence="3 12 13">Belongs to the DapA family.</text>
</comment>
<dbReference type="NCBIfam" id="TIGR00674">
    <property type="entry name" value="dapA"/>
    <property type="match status" value="1"/>
</dbReference>
<dbReference type="InterPro" id="IPR002220">
    <property type="entry name" value="DapA-like"/>
</dbReference>
<feature type="active site" description="Proton donor/acceptor" evidence="12 14">
    <location>
        <position position="137"/>
    </location>
</feature>
<evidence type="ECO:0000256" key="6">
    <source>
        <dbReference type="ARBA" id="ARBA00022605"/>
    </source>
</evidence>
<dbReference type="GO" id="GO:0008840">
    <property type="term" value="F:4-hydroxy-tetrahydrodipicolinate synthase activity"/>
    <property type="evidence" value="ECO:0007669"/>
    <property type="project" value="UniProtKB-UniRule"/>
</dbReference>
<accession>A0A9D1K0D3</accession>
<dbReference type="InterPro" id="IPR020624">
    <property type="entry name" value="Schiff_base-form_aldolases_CS"/>
</dbReference>
<comment type="subcellular location">
    <subcellularLocation>
        <location evidence="12">Cytoplasm</location>
    </subcellularLocation>
</comment>
<feature type="site" description="Part of a proton relay during catalysis" evidence="12">
    <location>
        <position position="48"/>
    </location>
</feature>
<evidence type="ECO:0000256" key="14">
    <source>
        <dbReference type="PIRSR" id="PIRSR001365-1"/>
    </source>
</evidence>